<name>A0A932GQF9_UNCTE</name>
<proteinExistence type="predicted"/>
<evidence type="ECO:0000313" key="2">
    <source>
        <dbReference type="Proteomes" id="UP000741360"/>
    </source>
</evidence>
<evidence type="ECO:0008006" key="3">
    <source>
        <dbReference type="Google" id="ProtNLM"/>
    </source>
</evidence>
<organism evidence="1 2">
    <name type="scientific">Tectimicrobiota bacterium</name>
    <dbReference type="NCBI Taxonomy" id="2528274"/>
    <lineage>
        <taxon>Bacteria</taxon>
        <taxon>Pseudomonadati</taxon>
        <taxon>Nitrospinota/Tectimicrobiota group</taxon>
        <taxon>Candidatus Tectimicrobiota</taxon>
    </lineage>
</organism>
<protein>
    <recommendedName>
        <fullName evidence="3">SWIM zinc finger domain-containing protein</fullName>
    </recommendedName>
</protein>
<dbReference type="EMBL" id="JACPSX010000161">
    <property type="protein sequence ID" value="MBI3015060.1"/>
    <property type="molecule type" value="Genomic_DNA"/>
</dbReference>
<dbReference type="Pfam" id="PF21810">
    <property type="entry name" value="DUF6880"/>
    <property type="match status" value="1"/>
</dbReference>
<dbReference type="AlphaFoldDB" id="A0A932GQF9"/>
<evidence type="ECO:0000313" key="1">
    <source>
        <dbReference type="EMBL" id="MBI3015060.1"/>
    </source>
</evidence>
<dbReference type="InterPro" id="IPR011990">
    <property type="entry name" value="TPR-like_helical_dom_sf"/>
</dbReference>
<sequence>MLMKQAMEDDRLRQSLLLKAAKKSPKGLDTAAYRAAIEEAIDIGEFIDYRGAYDYARGIGEAVDSVEELLKEGHNVEVIELAEHALAAAEDAMGSVDDSDGLMGGILERLQEIHLKACKKAKPDPEALARRLFEWEIRTEWDTFYGAAETYANVLGEKGLAVYRKLAEARWASVQTLGPGDDDTKRFGKHFRITHIMETLARQTGDVEAVVAVKKRDLSSPYSYLEIAQAYKQARKHDLALEWAERGVKAFPKRPDPRLNEFLAEEYHRRKRHDEAMALIWIDFTAAPGPDLYRKLKSHADRIGQWPDWREKALTHLREEIAKAKQQAQKSRWGWSAWADHSELVKIFLWEKDVEAAWREAKEGGCSSDLWLALAAKREKGHPDEALPVYQAQVDPTLNRKNNQAYQEAVGLLRKIRGLMTGLGRGADFARYLESVRAAHKPKRNFMKLLDRAKWQ</sequence>
<dbReference type="Proteomes" id="UP000741360">
    <property type="component" value="Unassembled WGS sequence"/>
</dbReference>
<accession>A0A932GQF9</accession>
<reference evidence="1" key="1">
    <citation type="submission" date="2020-07" db="EMBL/GenBank/DDBJ databases">
        <title>Huge and variable diversity of episymbiotic CPR bacteria and DPANN archaea in groundwater ecosystems.</title>
        <authorList>
            <person name="He C.Y."/>
            <person name="Keren R."/>
            <person name="Whittaker M."/>
            <person name="Farag I.F."/>
            <person name="Doudna J."/>
            <person name="Cate J.H.D."/>
            <person name="Banfield J.F."/>
        </authorList>
    </citation>
    <scope>NUCLEOTIDE SEQUENCE</scope>
    <source>
        <strain evidence="1">NC_groundwater_717_Ag_S-0.2um_59_8</strain>
    </source>
</reference>
<dbReference type="Gene3D" id="1.25.40.10">
    <property type="entry name" value="Tetratricopeptide repeat domain"/>
    <property type="match status" value="1"/>
</dbReference>
<gene>
    <name evidence="1" type="ORF">HYY65_08400</name>
</gene>
<dbReference type="InterPro" id="IPR049245">
    <property type="entry name" value="DUF6880"/>
</dbReference>
<comment type="caution">
    <text evidence="1">The sequence shown here is derived from an EMBL/GenBank/DDBJ whole genome shotgun (WGS) entry which is preliminary data.</text>
</comment>